<dbReference type="AlphaFoldDB" id="A0A7I8XKS6"/>
<dbReference type="InterPro" id="IPR000717">
    <property type="entry name" value="PCI_dom"/>
</dbReference>
<dbReference type="GO" id="GO:0008541">
    <property type="term" value="C:proteasome regulatory particle, lid subcomplex"/>
    <property type="evidence" value="ECO:0007669"/>
    <property type="project" value="TreeGrafter"/>
</dbReference>
<dbReference type="Gene3D" id="1.25.40.570">
    <property type="match status" value="1"/>
</dbReference>
<dbReference type="SMR" id="A0A7I8XKS6"/>
<dbReference type="SMART" id="SM00088">
    <property type="entry name" value="PINT"/>
    <property type="match status" value="1"/>
</dbReference>
<dbReference type="PANTHER" id="PTHR10758">
    <property type="entry name" value="26S PROTEASOME NON-ATPASE REGULATORY SUBUNIT 3/COP9 SIGNALOSOME COMPLEX SUBUNIT 3"/>
    <property type="match status" value="1"/>
</dbReference>
<comment type="similarity">
    <text evidence="1">Belongs to the proteasome subunit S3 family.</text>
</comment>
<dbReference type="OrthoDB" id="1713558at2759"/>
<keyword evidence="6" id="KW-1185">Reference proteome</keyword>
<organism evidence="5 6">
    <name type="scientific">Bursaphelenchus xylophilus</name>
    <name type="common">Pinewood nematode worm</name>
    <name type="synonym">Aphelenchoides xylophilus</name>
    <dbReference type="NCBI Taxonomy" id="6326"/>
    <lineage>
        <taxon>Eukaryota</taxon>
        <taxon>Metazoa</taxon>
        <taxon>Ecdysozoa</taxon>
        <taxon>Nematoda</taxon>
        <taxon>Chromadorea</taxon>
        <taxon>Rhabditida</taxon>
        <taxon>Tylenchina</taxon>
        <taxon>Tylenchomorpha</taxon>
        <taxon>Aphelenchoidea</taxon>
        <taxon>Aphelenchoididae</taxon>
        <taxon>Bursaphelenchus</taxon>
    </lineage>
</organism>
<name>A0A7I8XKS6_BURXY</name>
<dbReference type="Proteomes" id="UP000582659">
    <property type="component" value="Unassembled WGS sequence"/>
</dbReference>
<sequence>MVLTRMTEAMEVDQPGSKKEETPKEQKDDKKKDDLDVITFENMKEWCNQLERGETHIVGRVLQFLNRTRRQLNPDLLAKLCTSYLGNNQVKKNLMGWLPKAAETLMEIDSKEKKSSAKKQLLSRKTTPTPELELYIHLLVLLFLTDEKKHELALQCANSLIECADGHDKRSLDPFLAKGFFYLTLISERTGKIGTLPPYLNSRLRFATLRHQYDSQATLIVCLLRIYLVTKNLSSASKLITKVKFPESANNNDLARYLYYWGRIRALQLQYVEAADLFQLSLRKSPQDSAVGFKQNVHKWVVVISLLRGEIPERAIFRVPIHRVTLAPYLQLTHAVRLGDIALFNKVLEKYSGVFETDETLTLIVRLRQNVIRTAIRQISLAYSRIPIADIAKKLQLPTEVEAEYIVAKAIKDHTVDAVITCDSRTDSRYLQSGVSENVYRTTEPQFAYDTRIKNCLDLHNLAVKALRYPDNKKPDNEKTEQQRERELLELELASEMPDDDDEF</sequence>
<keyword evidence="2" id="KW-0647">Proteasome</keyword>
<dbReference type="GO" id="GO:0006511">
    <property type="term" value="P:ubiquitin-dependent protein catabolic process"/>
    <property type="evidence" value="ECO:0007669"/>
    <property type="project" value="TreeGrafter"/>
</dbReference>
<accession>A0A7I8XKS6</accession>
<gene>
    <name evidence="5" type="ORF">BXYJ_LOCUS1850</name>
</gene>
<feature type="compositionally biased region" description="Basic and acidic residues" evidence="3">
    <location>
        <begin position="16"/>
        <end position="33"/>
    </location>
</feature>
<dbReference type="InterPro" id="IPR050756">
    <property type="entry name" value="CSN3"/>
</dbReference>
<dbReference type="Pfam" id="PF25573">
    <property type="entry name" value="TPR_PSMD3_N"/>
    <property type="match status" value="1"/>
</dbReference>
<dbReference type="InterPro" id="IPR036390">
    <property type="entry name" value="WH_DNA-bd_sf"/>
</dbReference>
<evidence type="ECO:0000259" key="4">
    <source>
        <dbReference type="PROSITE" id="PS50250"/>
    </source>
</evidence>
<dbReference type="PANTHER" id="PTHR10758:SF2">
    <property type="entry name" value="26S PROTEASOME NON-ATPASE REGULATORY SUBUNIT 3"/>
    <property type="match status" value="1"/>
</dbReference>
<feature type="domain" description="PCI" evidence="4">
    <location>
        <begin position="255"/>
        <end position="434"/>
    </location>
</feature>
<feature type="region of interest" description="Disordered" evidence="3">
    <location>
        <begin position="1"/>
        <end position="33"/>
    </location>
</feature>
<dbReference type="SMART" id="SM00753">
    <property type="entry name" value="PAM"/>
    <property type="match status" value="1"/>
</dbReference>
<evidence type="ECO:0000256" key="2">
    <source>
        <dbReference type="ARBA" id="ARBA00022942"/>
    </source>
</evidence>
<dbReference type="EMBL" id="CAJFCV020000001">
    <property type="protein sequence ID" value="CAG9086063.1"/>
    <property type="molecule type" value="Genomic_DNA"/>
</dbReference>
<evidence type="ECO:0000313" key="5">
    <source>
        <dbReference type="EMBL" id="CAD5210268.1"/>
    </source>
</evidence>
<dbReference type="PROSITE" id="PS50250">
    <property type="entry name" value="PCI"/>
    <property type="match status" value="1"/>
</dbReference>
<dbReference type="EMBL" id="CAJFDI010000001">
    <property type="protein sequence ID" value="CAD5210268.1"/>
    <property type="molecule type" value="Genomic_DNA"/>
</dbReference>
<dbReference type="InterPro" id="IPR057985">
    <property type="entry name" value="TPR_PSMD3_N"/>
</dbReference>
<dbReference type="Proteomes" id="UP000659654">
    <property type="component" value="Unassembled WGS sequence"/>
</dbReference>
<dbReference type="GO" id="GO:0030234">
    <property type="term" value="F:enzyme regulator activity"/>
    <property type="evidence" value="ECO:0007669"/>
    <property type="project" value="InterPro"/>
</dbReference>
<dbReference type="Pfam" id="PF01399">
    <property type="entry name" value="PCI"/>
    <property type="match status" value="1"/>
</dbReference>
<protein>
    <submittedName>
        <fullName evidence="5">(pine wood nematode) hypothetical protein</fullName>
    </submittedName>
</protein>
<proteinExistence type="inferred from homology"/>
<comment type="caution">
    <text evidence="5">The sequence shown here is derived from an EMBL/GenBank/DDBJ whole genome shotgun (WGS) entry which is preliminary data.</text>
</comment>
<evidence type="ECO:0000313" key="6">
    <source>
        <dbReference type="Proteomes" id="UP000659654"/>
    </source>
</evidence>
<dbReference type="GO" id="GO:0042176">
    <property type="term" value="P:regulation of protein catabolic process"/>
    <property type="evidence" value="ECO:0007669"/>
    <property type="project" value="InterPro"/>
</dbReference>
<evidence type="ECO:0000256" key="3">
    <source>
        <dbReference type="SAM" id="MobiDB-lite"/>
    </source>
</evidence>
<reference evidence="5" key="1">
    <citation type="submission" date="2020-09" db="EMBL/GenBank/DDBJ databases">
        <authorList>
            <person name="Kikuchi T."/>
        </authorList>
    </citation>
    <scope>NUCLEOTIDE SEQUENCE</scope>
    <source>
        <strain evidence="5">Ka4C1</strain>
    </source>
</reference>
<dbReference type="Pfam" id="PF08375">
    <property type="entry name" value="Rpn3_C"/>
    <property type="match status" value="1"/>
</dbReference>
<dbReference type="SUPFAM" id="SSF46785">
    <property type="entry name" value="Winged helix' DNA-binding domain"/>
    <property type="match status" value="1"/>
</dbReference>
<dbReference type="InterPro" id="IPR013586">
    <property type="entry name" value="PSMD3_C"/>
</dbReference>
<evidence type="ECO:0000256" key="1">
    <source>
        <dbReference type="ARBA" id="ARBA00007912"/>
    </source>
</evidence>